<reference evidence="3" key="1">
    <citation type="journal article" date="2020" name="Stud. Mycol.">
        <title>101 Dothideomycetes genomes: a test case for predicting lifestyles and emergence of pathogens.</title>
        <authorList>
            <person name="Haridas S."/>
            <person name="Albert R."/>
            <person name="Binder M."/>
            <person name="Bloem J."/>
            <person name="Labutti K."/>
            <person name="Salamov A."/>
            <person name="Andreopoulos B."/>
            <person name="Baker S."/>
            <person name="Barry K."/>
            <person name="Bills G."/>
            <person name="Bluhm B."/>
            <person name="Cannon C."/>
            <person name="Castanera R."/>
            <person name="Culley D."/>
            <person name="Daum C."/>
            <person name="Ezra D."/>
            <person name="Gonzalez J."/>
            <person name="Henrissat B."/>
            <person name="Kuo A."/>
            <person name="Liang C."/>
            <person name="Lipzen A."/>
            <person name="Lutzoni F."/>
            <person name="Magnuson J."/>
            <person name="Mondo S."/>
            <person name="Nolan M."/>
            <person name="Ohm R."/>
            <person name="Pangilinan J."/>
            <person name="Park H.-J."/>
            <person name="Ramirez L."/>
            <person name="Alfaro M."/>
            <person name="Sun H."/>
            <person name="Tritt A."/>
            <person name="Yoshinaga Y."/>
            <person name="Zwiers L.-H."/>
            <person name="Turgeon B."/>
            <person name="Goodwin S."/>
            <person name="Spatafora J."/>
            <person name="Crous P."/>
            <person name="Grigoriev I."/>
        </authorList>
    </citation>
    <scope>NUCLEOTIDE SEQUENCE</scope>
    <source>
        <strain evidence="3">CBS 379.55</strain>
    </source>
</reference>
<dbReference type="PANTHER" id="PTHR47942">
    <property type="entry name" value="TETRATRICOPEPTIDE REPEAT (TPR)-LIKE SUPERFAMILY PROTEIN-RELATED"/>
    <property type="match status" value="1"/>
</dbReference>
<evidence type="ECO:0000313" key="4">
    <source>
        <dbReference type="Proteomes" id="UP000800097"/>
    </source>
</evidence>
<dbReference type="EMBL" id="ML986484">
    <property type="protein sequence ID" value="KAF2281571.1"/>
    <property type="molecule type" value="Genomic_DNA"/>
</dbReference>
<protein>
    <recommendedName>
        <fullName evidence="5">Pentatricopeptide repeat protein-like protein</fullName>
    </recommendedName>
</protein>
<keyword evidence="1" id="KW-0677">Repeat</keyword>
<feature type="repeat" description="PPR" evidence="2">
    <location>
        <begin position="65"/>
        <end position="99"/>
    </location>
</feature>
<keyword evidence="4" id="KW-1185">Reference proteome</keyword>
<name>A0A6A6JY66_WESOR</name>
<evidence type="ECO:0000313" key="3">
    <source>
        <dbReference type="EMBL" id="KAF2281571.1"/>
    </source>
</evidence>
<dbReference type="InterPro" id="IPR002885">
    <property type="entry name" value="PPR_rpt"/>
</dbReference>
<dbReference type="OrthoDB" id="185373at2759"/>
<dbReference type="PANTHER" id="PTHR47942:SF105">
    <property type="entry name" value="ATPASE EXPRESSION PROTEIN 3"/>
    <property type="match status" value="1"/>
</dbReference>
<dbReference type="PROSITE" id="PS51375">
    <property type="entry name" value="PPR"/>
    <property type="match status" value="1"/>
</dbReference>
<evidence type="ECO:0008006" key="5">
    <source>
        <dbReference type="Google" id="ProtNLM"/>
    </source>
</evidence>
<organism evidence="3 4">
    <name type="scientific">Westerdykella ornata</name>
    <dbReference type="NCBI Taxonomy" id="318751"/>
    <lineage>
        <taxon>Eukaryota</taxon>
        <taxon>Fungi</taxon>
        <taxon>Dikarya</taxon>
        <taxon>Ascomycota</taxon>
        <taxon>Pezizomycotina</taxon>
        <taxon>Dothideomycetes</taxon>
        <taxon>Pleosporomycetidae</taxon>
        <taxon>Pleosporales</taxon>
        <taxon>Sporormiaceae</taxon>
        <taxon>Westerdykella</taxon>
    </lineage>
</organism>
<evidence type="ECO:0000256" key="2">
    <source>
        <dbReference type="PROSITE-ProRule" id="PRU00708"/>
    </source>
</evidence>
<dbReference type="GeneID" id="54548254"/>
<accession>A0A6A6JY66</accession>
<dbReference type="InterPro" id="IPR051222">
    <property type="entry name" value="PPR/CCM1_RNA-binding"/>
</dbReference>
<dbReference type="NCBIfam" id="TIGR00756">
    <property type="entry name" value="PPR"/>
    <property type="match status" value="1"/>
</dbReference>
<dbReference type="AlphaFoldDB" id="A0A6A6JY66"/>
<evidence type="ECO:0000256" key="1">
    <source>
        <dbReference type="ARBA" id="ARBA00022737"/>
    </source>
</evidence>
<sequence length="603" mass="68529">MKKKERKALTRPLNASIPDFRIRRKELKYLADPLALANYVKKMLRKDRDVQMLNLVRMASREGQRIVSWNHLIDWALQKGRLAHALKMYNEMKKRAQFPDAYTYAILLNGMTNCAHASGVLEKALSVYHSMFADNSRVQPSIIHTNAMLKLCARMNNMDALWGVAAKIPDKGPATANAITYTIILNAIRQSLLVGVPPMESDEQRDLRRDRGVVEGRRVWEEVVSKWRDAQLVIAEELVCAMGRLLLVGARPRDWDDVLSLVEQTMDIPRFVPRLGSVERREAGLPHLRAPNVSDQFRYDDSHLSPSKNSRRGDEFLPVLPQGVEGVIPSTLTYAKPSNNTLSLVLEACQKIVAKDAADRYWNLLTDPSTYAITPDLNNLNFRLRLLRQNRASTEAVKLLKEYFVDKKKSSELGLEMRPGTLRIAMSTCVRDKNNHRSLWNAGEILAIMMDTLEDADAKTVTRYADLAVAFPLAKGGDLVEALARLEPVVRNLRMQLGVGASDMEPWAKGHKIRSAEGAVILEGEQREAVIEALRRVYAVHDKLINSNLVSEREKEPFKRRKARLSAFLHRLGFKERVKSLPPGMKWDRMKGRLEMEEELEET</sequence>
<dbReference type="Pfam" id="PF13041">
    <property type="entry name" value="PPR_2"/>
    <property type="match status" value="1"/>
</dbReference>
<proteinExistence type="predicted"/>
<gene>
    <name evidence="3" type="ORF">EI97DRAFT_367254</name>
</gene>
<dbReference type="Gene3D" id="1.25.40.10">
    <property type="entry name" value="Tetratricopeptide repeat domain"/>
    <property type="match status" value="1"/>
</dbReference>
<dbReference type="Proteomes" id="UP000800097">
    <property type="component" value="Unassembled WGS sequence"/>
</dbReference>
<dbReference type="RefSeq" id="XP_033659108.1">
    <property type="nucleotide sequence ID" value="XM_033795079.1"/>
</dbReference>
<dbReference type="InterPro" id="IPR011990">
    <property type="entry name" value="TPR-like_helical_dom_sf"/>
</dbReference>